<gene>
    <name evidence="2" type="ORF">SDC9_53125</name>
</gene>
<feature type="transmembrane region" description="Helical" evidence="1">
    <location>
        <begin position="7"/>
        <end position="26"/>
    </location>
</feature>
<dbReference type="EMBL" id="VSSQ01001269">
    <property type="protein sequence ID" value="MPM06822.1"/>
    <property type="molecule type" value="Genomic_DNA"/>
</dbReference>
<dbReference type="AlphaFoldDB" id="A0A644WSR4"/>
<proteinExistence type="predicted"/>
<keyword evidence="1" id="KW-0812">Transmembrane</keyword>
<reference evidence="2" key="1">
    <citation type="submission" date="2019-08" db="EMBL/GenBank/DDBJ databases">
        <authorList>
            <person name="Kucharzyk K."/>
            <person name="Murdoch R.W."/>
            <person name="Higgins S."/>
            <person name="Loffler F."/>
        </authorList>
    </citation>
    <scope>NUCLEOTIDE SEQUENCE</scope>
</reference>
<feature type="transmembrane region" description="Helical" evidence="1">
    <location>
        <begin position="63"/>
        <end position="84"/>
    </location>
</feature>
<comment type="caution">
    <text evidence="2">The sequence shown here is derived from an EMBL/GenBank/DDBJ whole genome shotgun (WGS) entry which is preliminary data.</text>
</comment>
<evidence type="ECO:0000256" key="1">
    <source>
        <dbReference type="SAM" id="Phobius"/>
    </source>
</evidence>
<sequence>MKELAKYSGVIVMIIGVLILALPFFSGTTNNTNLLIGLLLVIEGFLGHLYVNNMKKGTIVGNIVWAIILLVVPYFLFTAMKNLAYSKDEFALYN</sequence>
<organism evidence="2">
    <name type="scientific">bioreactor metagenome</name>
    <dbReference type="NCBI Taxonomy" id="1076179"/>
    <lineage>
        <taxon>unclassified sequences</taxon>
        <taxon>metagenomes</taxon>
        <taxon>ecological metagenomes</taxon>
    </lineage>
</organism>
<protein>
    <submittedName>
        <fullName evidence="2">Uncharacterized protein</fullName>
    </submittedName>
</protein>
<name>A0A644WSR4_9ZZZZ</name>
<evidence type="ECO:0000313" key="2">
    <source>
        <dbReference type="EMBL" id="MPM06822.1"/>
    </source>
</evidence>
<accession>A0A644WSR4</accession>
<keyword evidence="1" id="KW-0472">Membrane</keyword>
<feature type="transmembrane region" description="Helical" evidence="1">
    <location>
        <begin position="32"/>
        <end position="51"/>
    </location>
</feature>
<keyword evidence="1" id="KW-1133">Transmembrane helix</keyword>